<dbReference type="RefSeq" id="WP_008620698.1">
    <property type="nucleotide sequence ID" value="NZ_AONQ01000070.1"/>
</dbReference>
<proteinExistence type="predicted"/>
<dbReference type="AlphaFoldDB" id="M2Y5F8"/>
<evidence type="ECO:0000313" key="1">
    <source>
        <dbReference type="EMBL" id="EME68316.1"/>
    </source>
</evidence>
<keyword evidence="2" id="KW-1185">Reference proteome</keyword>
<organism evidence="1 2">
    <name type="scientific">Paramagnetospirillum caucaseum</name>
    <dbReference type="NCBI Taxonomy" id="1244869"/>
    <lineage>
        <taxon>Bacteria</taxon>
        <taxon>Pseudomonadati</taxon>
        <taxon>Pseudomonadota</taxon>
        <taxon>Alphaproteobacteria</taxon>
        <taxon>Rhodospirillales</taxon>
        <taxon>Magnetospirillaceae</taxon>
        <taxon>Paramagnetospirillum</taxon>
    </lineage>
</organism>
<reference evidence="1 2" key="1">
    <citation type="journal article" date="2014" name="Genome Announc.">
        <title>Draft Genome Sequence of Magnetospirillum sp. Strain SO-1, a Freshwater Magnetotactic Bacterium Isolated from the Ol'khovka River, Russia.</title>
        <authorList>
            <person name="Grouzdev D.S."/>
            <person name="Dziuba M.V."/>
            <person name="Sukhacheva M.S."/>
            <person name="Mardanov A.V."/>
            <person name="Beletskiy A.V."/>
            <person name="Kuznetsov B.B."/>
            <person name="Skryabin K.G."/>
        </authorList>
    </citation>
    <scope>NUCLEOTIDE SEQUENCE [LARGE SCALE GENOMIC DNA]</scope>
    <source>
        <strain evidence="1 2">SO-1</strain>
    </source>
</reference>
<sequence>MKTYDSTPIRIGHIAAIQEILRLNSSDMAWLLGATSSRWSSIVRDIRLTPEQLAEPCHALVLRWMMLRPTASPTLHAPEAGAFLARLRDIGKRVTAKGFALSLGWDATAGSRWLRHGAPIGPAGRRALSLLDHTSPQRLGENWQKWSDNAAQEARLRGIDLGKCLGWTTSRNGVEAVL</sequence>
<dbReference type="STRING" id="1244869.H261_18939"/>
<gene>
    <name evidence="1" type="ORF">H261_18939</name>
</gene>
<dbReference type="Proteomes" id="UP000011744">
    <property type="component" value="Unassembled WGS sequence"/>
</dbReference>
<name>M2Y5F8_9PROT</name>
<dbReference type="EMBL" id="AONQ01000070">
    <property type="protein sequence ID" value="EME68316.1"/>
    <property type="molecule type" value="Genomic_DNA"/>
</dbReference>
<dbReference type="OrthoDB" id="7348848at2"/>
<protein>
    <submittedName>
        <fullName evidence="1">Uncharacterized protein</fullName>
    </submittedName>
</protein>
<evidence type="ECO:0000313" key="2">
    <source>
        <dbReference type="Proteomes" id="UP000011744"/>
    </source>
</evidence>
<accession>M2Y5F8</accession>
<comment type="caution">
    <text evidence="1">The sequence shown here is derived from an EMBL/GenBank/DDBJ whole genome shotgun (WGS) entry which is preliminary data.</text>
</comment>